<evidence type="ECO:0000256" key="1">
    <source>
        <dbReference type="ARBA" id="ARBA00022723"/>
    </source>
</evidence>
<dbReference type="WBParaSite" id="nRc.2.0.1.t46670-RA">
    <property type="protein sequence ID" value="nRc.2.0.1.t46670-RA"/>
    <property type="gene ID" value="nRc.2.0.1.g46670"/>
</dbReference>
<keyword evidence="7" id="KW-1185">Reference proteome</keyword>
<keyword evidence="5" id="KW-0175">Coiled coil</keyword>
<feature type="coiled-coil region" evidence="5">
    <location>
        <begin position="242"/>
        <end position="276"/>
    </location>
</feature>
<dbReference type="GO" id="GO:0008270">
    <property type="term" value="F:zinc ion binding"/>
    <property type="evidence" value="ECO:0007669"/>
    <property type="project" value="UniProtKB-KW"/>
</dbReference>
<dbReference type="Gene3D" id="3.30.40.10">
    <property type="entry name" value="Zinc/RING finger domain, C3HC4 (zinc finger)"/>
    <property type="match status" value="1"/>
</dbReference>
<reference evidence="8" key="1">
    <citation type="submission" date="2022-11" db="UniProtKB">
        <authorList>
            <consortium name="WormBaseParasite"/>
        </authorList>
    </citation>
    <scope>IDENTIFICATION</scope>
</reference>
<evidence type="ECO:0000313" key="7">
    <source>
        <dbReference type="Proteomes" id="UP000887565"/>
    </source>
</evidence>
<accession>A0A915L6E7</accession>
<evidence type="ECO:0000256" key="5">
    <source>
        <dbReference type="SAM" id="Coils"/>
    </source>
</evidence>
<proteinExistence type="predicted"/>
<dbReference type="AlphaFoldDB" id="A0A915L6E7"/>
<dbReference type="Pfam" id="PF00628">
    <property type="entry name" value="PHD"/>
    <property type="match status" value="1"/>
</dbReference>
<protein>
    <submittedName>
        <fullName evidence="8">PHD-type domain-containing protein</fullName>
    </submittedName>
</protein>
<evidence type="ECO:0000259" key="6">
    <source>
        <dbReference type="PROSITE" id="PS50016"/>
    </source>
</evidence>
<dbReference type="SUPFAM" id="SSF57903">
    <property type="entry name" value="FYVE/PHD zinc finger"/>
    <property type="match status" value="1"/>
</dbReference>
<dbReference type="InterPro" id="IPR001965">
    <property type="entry name" value="Znf_PHD"/>
</dbReference>
<dbReference type="InterPro" id="IPR013083">
    <property type="entry name" value="Znf_RING/FYVE/PHD"/>
</dbReference>
<evidence type="ECO:0000256" key="3">
    <source>
        <dbReference type="ARBA" id="ARBA00022833"/>
    </source>
</evidence>
<organism evidence="7 8">
    <name type="scientific">Romanomermis culicivorax</name>
    <name type="common">Nematode worm</name>
    <dbReference type="NCBI Taxonomy" id="13658"/>
    <lineage>
        <taxon>Eukaryota</taxon>
        <taxon>Metazoa</taxon>
        <taxon>Ecdysozoa</taxon>
        <taxon>Nematoda</taxon>
        <taxon>Enoplea</taxon>
        <taxon>Dorylaimia</taxon>
        <taxon>Mermithida</taxon>
        <taxon>Mermithoidea</taxon>
        <taxon>Mermithidae</taxon>
        <taxon>Romanomermis</taxon>
    </lineage>
</organism>
<evidence type="ECO:0000256" key="4">
    <source>
        <dbReference type="PROSITE-ProRule" id="PRU00146"/>
    </source>
</evidence>
<dbReference type="InterPro" id="IPR019787">
    <property type="entry name" value="Znf_PHD-finger"/>
</dbReference>
<name>A0A915L6E7_ROMCU</name>
<dbReference type="PROSITE" id="PS50016">
    <property type="entry name" value="ZF_PHD_2"/>
    <property type="match status" value="1"/>
</dbReference>
<dbReference type="InterPro" id="IPR011011">
    <property type="entry name" value="Znf_FYVE_PHD"/>
</dbReference>
<keyword evidence="3" id="KW-0862">Zinc</keyword>
<evidence type="ECO:0000256" key="2">
    <source>
        <dbReference type="ARBA" id="ARBA00022771"/>
    </source>
</evidence>
<dbReference type="Proteomes" id="UP000887565">
    <property type="component" value="Unplaced"/>
</dbReference>
<keyword evidence="1" id="KW-0479">Metal-binding</keyword>
<evidence type="ECO:0000313" key="8">
    <source>
        <dbReference type="WBParaSite" id="nRc.2.0.1.t46670-RA"/>
    </source>
</evidence>
<feature type="domain" description="PHD-type" evidence="6">
    <location>
        <begin position="172"/>
        <end position="233"/>
    </location>
</feature>
<keyword evidence="2 4" id="KW-0863">Zinc-finger</keyword>
<sequence length="298" mass="34060">MGHQGSSSSKPCVFCHIHLCELRKPTIQTIVHSKAASRSLPEIIHNAKSYSMASISKDTAQMFNNITAMPLLPMEISHVAVPVMHIQLGIAANLWSMMYDHCLNHDLQQMGMEEKTTKKSAAKIMKDKAEKCKQKKEELERIKICMKTMKRAHRIASLMAKETGNSEESDTDNKCSAELCFAEEIRGDDALFWVQCDSCKKWYHAECMLVFNEEEFQNDAEQTTWSCLYCEKNQMINAHTIVLKLDEKLKEFQLAVDNQQDQYDHTKLQFKEQENLLKFGQGQAVFALESSLGQLNID</sequence>
<dbReference type="SMART" id="SM00249">
    <property type="entry name" value="PHD"/>
    <property type="match status" value="1"/>
</dbReference>